<accession>A0A259U1C2</accession>
<keyword evidence="7" id="KW-1185">Reference proteome</keyword>
<evidence type="ECO:0000256" key="2">
    <source>
        <dbReference type="ARBA" id="ARBA00023125"/>
    </source>
</evidence>
<dbReference type="PRINTS" id="PR00038">
    <property type="entry name" value="HTHLUXR"/>
</dbReference>
<dbReference type="InterPro" id="IPR011006">
    <property type="entry name" value="CheY-like_superfamily"/>
</dbReference>
<dbReference type="Gene3D" id="3.40.50.2300">
    <property type="match status" value="1"/>
</dbReference>
<evidence type="ECO:0000256" key="3">
    <source>
        <dbReference type="PROSITE-ProRule" id="PRU00169"/>
    </source>
</evidence>
<dbReference type="InterPro" id="IPR000792">
    <property type="entry name" value="Tscrpt_reg_LuxR_C"/>
</dbReference>
<keyword evidence="1 3" id="KW-0597">Phosphoprotein</keyword>
<evidence type="ECO:0008006" key="8">
    <source>
        <dbReference type="Google" id="ProtNLM"/>
    </source>
</evidence>
<evidence type="ECO:0000313" key="7">
    <source>
        <dbReference type="Proteomes" id="UP000216446"/>
    </source>
</evidence>
<dbReference type="AlphaFoldDB" id="A0A259U1C2"/>
<dbReference type="SMART" id="SM00421">
    <property type="entry name" value="HTH_LUXR"/>
    <property type="match status" value="1"/>
</dbReference>
<proteinExistence type="predicted"/>
<dbReference type="GO" id="GO:0003677">
    <property type="term" value="F:DNA binding"/>
    <property type="evidence" value="ECO:0007669"/>
    <property type="project" value="UniProtKB-KW"/>
</dbReference>
<dbReference type="InterPro" id="IPR039420">
    <property type="entry name" value="WalR-like"/>
</dbReference>
<dbReference type="Proteomes" id="UP000216446">
    <property type="component" value="Unassembled WGS sequence"/>
</dbReference>
<dbReference type="InterPro" id="IPR058245">
    <property type="entry name" value="NreC/VraR/RcsB-like_REC"/>
</dbReference>
<dbReference type="InterPro" id="IPR016032">
    <property type="entry name" value="Sig_transdc_resp-reg_C-effctor"/>
</dbReference>
<dbReference type="PROSITE" id="PS50043">
    <property type="entry name" value="HTH_LUXR_2"/>
    <property type="match status" value="1"/>
</dbReference>
<dbReference type="Pfam" id="PF00072">
    <property type="entry name" value="Response_reg"/>
    <property type="match status" value="1"/>
</dbReference>
<feature type="domain" description="Response regulatory" evidence="5">
    <location>
        <begin position="9"/>
        <end position="125"/>
    </location>
</feature>
<dbReference type="PROSITE" id="PS50110">
    <property type="entry name" value="RESPONSE_REGULATORY"/>
    <property type="match status" value="1"/>
</dbReference>
<evidence type="ECO:0000256" key="1">
    <source>
        <dbReference type="ARBA" id="ARBA00022553"/>
    </source>
</evidence>
<feature type="modified residue" description="4-aspartylphosphate" evidence="3">
    <location>
        <position position="60"/>
    </location>
</feature>
<gene>
    <name evidence="6" type="ORF">BSZ36_12535</name>
</gene>
<dbReference type="EMBL" id="MQWB01000001">
    <property type="protein sequence ID" value="OZC03736.1"/>
    <property type="molecule type" value="Genomic_DNA"/>
</dbReference>
<dbReference type="OrthoDB" id="9797341at2"/>
<evidence type="ECO:0000259" key="5">
    <source>
        <dbReference type="PROSITE" id="PS50110"/>
    </source>
</evidence>
<dbReference type="InParanoid" id="A0A259U1C2"/>
<dbReference type="GO" id="GO:0006355">
    <property type="term" value="P:regulation of DNA-templated transcription"/>
    <property type="evidence" value="ECO:0007669"/>
    <property type="project" value="InterPro"/>
</dbReference>
<dbReference type="Pfam" id="PF00196">
    <property type="entry name" value="GerE"/>
    <property type="match status" value="1"/>
</dbReference>
<reference evidence="6 7" key="1">
    <citation type="submission" date="2016-11" db="EMBL/GenBank/DDBJ databases">
        <title>Study of marine rhodopsin-containing bacteria.</title>
        <authorList>
            <person name="Yoshizawa S."/>
            <person name="Kumagai Y."/>
            <person name="Kogure K."/>
        </authorList>
    </citation>
    <scope>NUCLEOTIDE SEQUENCE [LARGE SCALE GENOMIC DNA]</scope>
    <source>
        <strain evidence="6 7">SG-29</strain>
    </source>
</reference>
<evidence type="ECO:0000313" key="6">
    <source>
        <dbReference type="EMBL" id="OZC03736.1"/>
    </source>
</evidence>
<dbReference type="GO" id="GO:0000160">
    <property type="term" value="P:phosphorelay signal transduction system"/>
    <property type="evidence" value="ECO:0007669"/>
    <property type="project" value="InterPro"/>
</dbReference>
<dbReference type="CDD" id="cd17535">
    <property type="entry name" value="REC_NarL-like"/>
    <property type="match status" value="1"/>
</dbReference>
<dbReference type="SUPFAM" id="SSF52172">
    <property type="entry name" value="CheY-like"/>
    <property type="match status" value="1"/>
</dbReference>
<dbReference type="PROSITE" id="PS00622">
    <property type="entry name" value="HTH_LUXR_1"/>
    <property type="match status" value="1"/>
</dbReference>
<feature type="domain" description="HTH luxR-type" evidence="4">
    <location>
        <begin position="149"/>
        <end position="214"/>
    </location>
</feature>
<dbReference type="FunCoup" id="A0A259U1C2">
    <property type="interactions" value="47"/>
</dbReference>
<dbReference type="RefSeq" id="WP_094549434.1">
    <property type="nucleotide sequence ID" value="NZ_MQWB01000001.1"/>
</dbReference>
<dbReference type="PANTHER" id="PTHR43214:SF43">
    <property type="entry name" value="TWO-COMPONENT RESPONSE REGULATOR"/>
    <property type="match status" value="1"/>
</dbReference>
<name>A0A259U1C2_9BACT</name>
<dbReference type="PANTHER" id="PTHR43214">
    <property type="entry name" value="TWO-COMPONENT RESPONSE REGULATOR"/>
    <property type="match status" value="1"/>
</dbReference>
<dbReference type="CDD" id="cd06170">
    <property type="entry name" value="LuxR_C_like"/>
    <property type="match status" value="1"/>
</dbReference>
<dbReference type="SMART" id="SM00448">
    <property type="entry name" value="REC"/>
    <property type="match status" value="1"/>
</dbReference>
<sequence length="229" mass="25037">MASTGTPTRILVVDDHAIVRHGLEKLFEAEPDLVVAAEAESSDDALQLIDKQSFDFITVDIGLKKGSGLDLIRHIRARDEKIPILVLSMHQEAYYAERVLRAGAQGYLSKQGDPGAIVPAIRRILGGELYVSPSLADDMVRRTIEGGEGRKAVEDLSDRETEVVRFIGQGLSTREIAEELSLSVKTIESYRANVKRKLGLQSGAELARFCYDWTTNALGLSTGDSPEAL</sequence>
<dbReference type="InterPro" id="IPR001789">
    <property type="entry name" value="Sig_transdc_resp-reg_receiver"/>
</dbReference>
<keyword evidence="2" id="KW-0238">DNA-binding</keyword>
<dbReference type="SUPFAM" id="SSF46894">
    <property type="entry name" value="C-terminal effector domain of the bipartite response regulators"/>
    <property type="match status" value="1"/>
</dbReference>
<organism evidence="6 7">
    <name type="scientific">Rubricoccus marinus</name>
    <dbReference type="NCBI Taxonomy" id="716817"/>
    <lineage>
        <taxon>Bacteria</taxon>
        <taxon>Pseudomonadati</taxon>
        <taxon>Rhodothermota</taxon>
        <taxon>Rhodothermia</taxon>
        <taxon>Rhodothermales</taxon>
        <taxon>Rubricoccaceae</taxon>
        <taxon>Rubricoccus</taxon>
    </lineage>
</organism>
<evidence type="ECO:0000259" key="4">
    <source>
        <dbReference type="PROSITE" id="PS50043"/>
    </source>
</evidence>
<comment type="caution">
    <text evidence="6">The sequence shown here is derived from an EMBL/GenBank/DDBJ whole genome shotgun (WGS) entry which is preliminary data.</text>
</comment>
<protein>
    <recommendedName>
        <fullName evidence="8">DNA-binding response regulator</fullName>
    </recommendedName>
</protein>